<dbReference type="AlphaFoldDB" id="A0A4C1ULU4"/>
<reference evidence="1 2" key="1">
    <citation type="journal article" date="2019" name="Commun. Biol.">
        <title>The bagworm genome reveals a unique fibroin gene that provides high tensile strength.</title>
        <authorList>
            <person name="Kono N."/>
            <person name="Nakamura H."/>
            <person name="Ohtoshi R."/>
            <person name="Tomita M."/>
            <person name="Numata K."/>
            <person name="Arakawa K."/>
        </authorList>
    </citation>
    <scope>NUCLEOTIDE SEQUENCE [LARGE SCALE GENOMIC DNA]</scope>
</reference>
<gene>
    <name evidence="1" type="ORF">EVAR_17111_1</name>
</gene>
<evidence type="ECO:0000313" key="2">
    <source>
        <dbReference type="Proteomes" id="UP000299102"/>
    </source>
</evidence>
<name>A0A4C1ULU4_EUMVA</name>
<comment type="caution">
    <text evidence="1">The sequence shown here is derived from an EMBL/GenBank/DDBJ whole genome shotgun (WGS) entry which is preliminary data.</text>
</comment>
<organism evidence="1 2">
    <name type="scientific">Eumeta variegata</name>
    <name type="common">Bagworm moth</name>
    <name type="synonym">Eumeta japonica</name>
    <dbReference type="NCBI Taxonomy" id="151549"/>
    <lineage>
        <taxon>Eukaryota</taxon>
        <taxon>Metazoa</taxon>
        <taxon>Ecdysozoa</taxon>
        <taxon>Arthropoda</taxon>
        <taxon>Hexapoda</taxon>
        <taxon>Insecta</taxon>
        <taxon>Pterygota</taxon>
        <taxon>Neoptera</taxon>
        <taxon>Endopterygota</taxon>
        <taxon>Lepidoptera</taxon>
        <taxon>Glossata</taxon>
        <taxon>Ditrysia</taxon>
        <taxon>Tineoidea</taxon>
        <taxon>Psychidae</taxon>
        <taxon>Oiketicinae</taxon>
        <taxon>Eumeta</taxon>
    </lineage>
</organism>
<keyword evidence="2" id="KW-1185">Reference proteome</keyword>
<evidence type="ECO:0000313" key="1">
    <source>
        <dbReference type="EMBL" id="GBP27411.1"/>
    </source>
</evidence>
<protein>
    <submittedName>
        <fullName evidence="1">Uncharacterized protein</fullName>
    </submittedName>
</protein>
<dbReference type="Proteomes" id="UP000299102">
    <property type="component" value="Unassembled WGS sequence"/>
</dbReference>
<sequence length="125" mass="14330">MIRSGPLGFFGSTLRADVFYAFTQLIATDRSYFRHLITDTNLLSPADVEKEGYVRVPEAVCARDHRDENNQQTFPGASFAFENEKIKVLPSKIISQAVDFKTKLQRTFPLSYCDFKHSKRRTVGY</sequence>
<dbReference type="EMBL" id="BGZK01000193">
    <property type="protein sequence ID" value="GBP27411.1"/>
    <property type="molecule type" value="Genomic_DNA"/>
</dbReference>
<proteinExistence type="predicted"/>
<accession>A0A4C1ULU4</accession>